<comment type="caution">
    <text evidence="2">The sequence shown here is derived from an EMBL/GenBank/DDBJ whole genome shotgun (WGS) entry which is preliminary data.</text>
</comment>
<dbReference type="RefSeq" id="WP_133231454.1">
    <property type="nucleotide sequence ID" value="NZ_SOZE01000012.1"/>
</dbReference>
<name>A0A4Y8SDY3_9SPHI</name>
<evidence type="ECO:0000313" key="3">
    <source>
        <dbReference type="Proteomes" id="UP000297540"/>
    </source>
</evidence>
<dbReference type="Pfam" id="PF01381">
    <property type="entry name" value="HTH_3"/>
    <property type="match status" value="1"/>
</dbReference>
<dbReference type="OrthoDB" id="798409at2"/>
<dbReference type="GO" id="GO:0003677">
    <property type="term" value="F:DNA binding"/>
    <property type="evidence" value="ECO:0007669"/>
    <property type="project" value="InterPro"/>
</dbReference>
<dbReference type="InterPro" id="IPR010982">
    <property type="entry name" value="Lambda_DNA-bd_dom_sf"/>
</dbReference>
<dbReference type="SUPFAM" id="SSF47413">
    <property type="entry name" value="lambda repressor-like DNA-binding domains"/>
    <property type="match status" value="1"/>
</dbReference>
<protein>
    <submittedName>
        <fullName evidence="2">XRE family transcriptional regulator</fullName>
    </submittedName>
</protein>
<evidence type="ECO:0000313" key="2">
    <source>
        <dbReference type="EMBL" id="TFF37128.1"/>
    </source>
</evidence>
<organism evidence="2 3">
    <name type="scientific">Mucilaginibacter psychrotolerans</name>
    <dbReference type="NCBI Taxonomy" id="1524096"/>
    <lineage>
        <taxon>Bacteria</taxon>
        <taxon>Pseudomonadati</taxon>
        <taxon>Bacteroidota</taxon>
        <taxon>Sphingobacteriia</taxon>
        <taxon>Sphingobacteriales</taxon>
        <taxon>Sphingobacteriaceae</taxon>
        <taxon>Mucilaginibacter</taxon>
    </lineage>
</organism>
<accession>A0A4Y8SDY3</accession>
<keyword evidence="3" id="KW-1185">Reference proteome</keyword>
<gene>
    <name evidence="2" type="ORF">E2R66_13685</name>
</gene>
<dbReference type="AlphaFoldDB" id="A0A4Y8SDY3"/>
<dbReference type="InterPro" id="IPR001387">
    <property type="entry name" value="Cro/C1-type_HTH"/>
</dbReference>
<dbReference type="CDD" id="cd00093">
    <property type="entry name" value="HTH_XRE"/>
    <property type="match status" value="1"/>
</dbReference>
<dbReference type="EMBL" id="SOZE01000012">
    <property type="protein sequence ID" value="TFF37128.1"/>
    <property type="molecule type" value="Genomic_DNA"/>
</dbReference>
<reference evidence="2 3" key="1">
    <citation type="journal article" date="2017" name="Int. J. Syst. Evol. Microbiol.">
        <title>Mucilaginibacterpsychrotolerans sp. nov., isolated from peatlands.</title>
        <authorList>
            <person name="Deng Y."/>
            <person name="Shen L."/>
            <person name="Xu B."/>
            <person name="Liu Y."/>
            <person name="Gu Z."/>
            <person name="Liu H."/>
            <person name="Zhou Y."/>
        </authorList>
    </citation>
    <scope>NUCLEOTIDE SEQUENCE [LARGE SCALE GENOMIC DNA]</scope>
    <source>
        <strain evidence="2 3">NH7-4</strain>
    </source>
</reference>
<dbReference type="Gene3D" id="1.10.260.40">
    <property type="entry name" value="lambda repressor-like DNA-binding domains"/>
    <property type="match status" value="1"/>
</dbReference>
<evidence type="ECO:0000259" key="1">
    <source>
        <dbReference type="PROSITE" id="PS50943"/>
    </source>
</evidence>
<proteinExistence type="predicted"/>
<feature type="domain" description="HTH cro/C1-type" evidence="1">
    <location>
        <begin position="11"/>
        <end position="65"/>
    </location>
</feature>
<dbReference type="SMART" id="SM00530">
    <property type="entry name" value="HTH_XRE"/>
    <property type="match status" value="1"/>
</dbReference>
<dbReference type="Proteomes" id="UP000297540">
    <property type="component" value="Unassembled WGS sequence"/>
</dbReference>
<sequence length="73" mass="8412">MFNGKALAAAIRQRRLQLNYSQDYIAYKLNMSQNAYSKVELGFTALTLDRFILLCDAMEIDMRDMLKPVLYAA</sequence>
<dbReference type="PROSITE" id="PS50943">
    <property type="entry name" value="HTH_CROC1"/>
    <property type="match status" value="1"/>
</dbReference>